<name>A0A7R9CXK6_TIMCR</name>
<gene>
    <name evidence="1" type="ORF">TCEB3V08_LOCUS7239</name>
</gene>
<dbReference type="EMBL" id="OC319000">
    <property type="protein sequence ID" value="CAD7403914.1"/>
    <property type="molecule type" value="Genomic_DNA"/>
</dbReference>
<dbReference type="AlphaFoldDB" id="A0A7R9CXK6"/>
<reference evidence="1" key="1">
    <citation type="submission" date="2020-11" db="EMBL/GenBank/DDBJ databases">
        <authorList>
            <person name="Tran Van P."/>
        </authorList>
    </citation>
    <scope>NUCLEOTIDE SEQUENCE</scope>
</reference>
<evidence type="ECO:0000313" key="1">
    <source>
        <dbReference type="EMBL" id="CAD7403914.1"/>
    </source>
</evidence>
<sequence length="80" mass="9226">MVPVFYLTNGGRDLHCVESAPTNPNNGSTWPLRSEMQWHHGLRRPYRADYNADDREIGIRIPFGRTEGSRIKSINLKEMV</sequence>
<organism evidence="1">
    <name type="scientific">Timema cristinae</name>
    <name type="common">Walking stick</name>
    <dbReference type="NCBI Taxonomy" id="61476"/>
    <lineage>
        <taxon>Eukaryota</taxon>
        <taxon>Metazoa</taxon>
        <taxon>Ecdysozoa</taxon>
        <taxon>Arthropoda</taxon>
        <taxon>Hexapoda</taxon>
        <taxon>Insecta</taxon>
        <taxon>Pterygota</taxon>
        <taxon>Neoptera</taxon>
        <taxon>Polyneoptera</taxon>
        <taxon>Phasmatodea</taxon>
        <taxon>Timematodea</taxon>
        <taxon>Timematoidea</taxon>
        <taxon>Timematidae</taxon>
        <taxon>Timema</taxon>
    </lineage>
</organism>
<protein>
    <submittedName>
        <fullName evidence="1">Uncharacterized protein</fullName>
    </submittedName>
</protein>
<accession>A0A7R9CXK6</accession>
<proteinExistence type="predicted"/>